<dbReference type="RefSeq" id="WP_144123272.1">
    <property type="nucleotide sequence ID" value="NZ_CABHNI010000003.1"/>
</dbReference>
<protein>
    <submittedName>
        <fullName evidence="2">Isopentenyl-diphosphate Delta-isomerase</fullName>
        <ecNumber evidence="2">5.3.3.2</ecNumber>
    </submittedName>
</protein>
<dbReference type="InterPro" id="IPR015797">
    <property type="entry name" value="NUDIX_hydrolase-like_dom_sf"/>
</dbReference>
<dbReference type="Proteomes" id="UP000358366">
    <property type="component" value="Unassembled WGS sequence"/>
</dbReference>
<evidence type="ECO:0000313" key="2">
    <source>
        <dbReference type="EMBL" id="VUW91581.1"/>
    </source>
</evidence>
<dbReference type="EMBL" id="CABHNI010000003">
    <property type="protein sequence ID" value="VUW91581.1"/>
    <property type="molecule type" value="Genomic_DNA"/>
</dbReference>
<dbReference type="Gene3D" id="3.90.79.10">
    <property type="entry name" value="Nucleoside Triphosphate Pyrophosphohydrolase"/>
    <property type="match status" value="1"/>
</dbReference>
<dbReference type="SUPFAM" id="SSF55811">
    <property type="entry name" value="Nudix"/>
    <property type="match status" value="1"/>
</dbReference>
<feature type="domain" description="Nudix hydrolase" evidence="1">
    <location>
        <begin position="6"/>
        <end position="85"/>
    </location>
</feature>
<name>A0A564S8Z5_9FIRM</name>
<dbReference type="Pfam" id="PF00293">
    <property type="entry name" value="NUDIX"/>
    <property type="match status" value="1"/>
</dbReference>
<evidence type="ECO:0000313" key="3">
    <source>
        <dbReference type="Proteomes" id="UP000358366"/>
    </source>
</evidence>
<dbReference type="InterPro" id="IPR000086">
    <property type="entry name" value="NUDIX_hydrolase_dom"/>
</dbReference>
<dbReference type="EC" id="5.3.3.2" evidence="2"/>
<dbReference type="AlphaFoldDB" id="A0A564S8Z5"/>
<sequence>MESQWSFFESAIRGLKEELGIEAKPKELHYIGVHYGAFEAEFYGKMFRDRELSSVYVYTEPVEIENLKLQKEEVEAVRWMDYEECRQKVHDGTMPNCIYEDEFRMVGKYLDRVSVGR</sequence>
<gene>
    <name evidence="2" type="primary">idi</name>
    <name evidence="2" type="ORF">DFSSTS7063_00159</name>
</gene>
<accession>A0A564S8Z5</accession>
<dbReference type="GO" id="GO:0004452">
    <property type="term" value="F:isopentenyl-diphosphate delta-isomerase activity"/>
    <property type="evidence" value="ECO:0007669"/>
    <property type="project" value="UniProtKB-EC"/>
</dbReference>
<organism evidence="2 3">
    <name type="scientific">Dorea formicigenerans</name>
    <dbReference type="NCBI Taxonomy" id="39486"/>
    <lineage>
        <taxon>Bacteria</taxon>
        <taxon>Bacillati</taxon>
        <taxon>Bacillota</taxon>
        <taxon>Clostridia</taxon>
        <taxon>Lachnospirales</taxon>
        <taxon>Lachnospiraceae</taxon>
        <taxon>Dorea</taxon>
    </lineage>
</organism>
<evidence type="ECO:0000259" key="1">
    <source>
        <dbReference type="Pfam" id="PF00293"/>
    </source>
</evidence>
<keyword evidence="2" id="KW-0413">Isomerase</keyword>
<proteinExistence type="predicted"/>
<reference evidence="2 3" key="1">
    <citation type="submission" date="2019-07" db="EMBL/GenBank/DDBJ databases">
        <authorList>
            <person name="Hibberd C M."/>
            <person name="Gehrig L. J."/>
            <person name="Chang H.-W."/>
            <person name="Venkatesh S."/>
        </authorList>
    </citation>
    <scope>NUCLEOTIDE SEQUENCE [LARGE SCALE GENOMIC DNA]</scope>
    <source>
        <strain evidence="2">Dorea_formicigenerans_SSTS_Bg7063</strain>
    </source>
</reference>